<keyword evidence="5" id="KW-0472">Membrane</keyword>
<dbReference type="Proteomes" id="UP000054097">
    <property type="component" value="Unassembled WGS sequence"/>
</dbReference>
<dbReference type="GO" id="GO:0005886">
    <property type="term" value="C:plasma membrane"/>
    <property type="evidence" value="ECO:0007669"/>
    <property type="project" value="TreeGrafter"/>
</dbReference>
<keyword evidence="4" id="KW-1133">Transmembrane helix</keyword>
<evidence type="ECO:0000256" key="2">
    <source>
        <dbReference type="ARBA" id="ARBA00022692"/>
    </source>
</evidence>
<dbReference type="PANTHER" id="PTHR24269">
    <property type="entry name" value="KREMEN PROTEIN"/>
    <property type="match status" value="1"/>
</dbReference>
<proteinExistence type="predicted"/>
<evidence type="ECO:0000313" key="9">
    <source>
        <dbReference type="Proteomes" id="UP000054097"/>
    </source>
</evidence>
<keyword evidence="6" id="KW-0325">Glycoprotein</keyword>
<keyword evidence="9" id="KW-1185">Reference proteome</keyword>
<feature type="domain" description="WSC" evidence="7">
    <location>
        <begin position="79"/>
        <end position="174"/>
    </location>
</feature>
<evidence type="ECO:0000256" key="1">
    <source>
        <dbReference type="ARBA" id="ARBA00004167"/>
    </source>
</evidence>
<evidence type="ECO:0000256" key="5">
    <source>
        <dbReference type="ARBA" id="ARBA00023136"/>
    </source>
</evidence>
<dbReference type="InterPro" id="IPR002889">
    <property type="entry name" value="WSC_carb-bd"/>
</dbReference>
<organism evidence="8 9">
    <name type="scientific">Serendipita vermifera MAFF 305830</name>
    <dbReference type="NCBI Taxonomy" id="933852"/>
    <lineage>
        <taxon>Eukaryota</taxon>
        <taxon>Fungi</taxon>
        <taxon>Dikarya</taxon>
        <taxon>Basidiomycota</taxon>
        <taxon>Agaricomycotina</taxon>
        <taxon>Agaricomycetes</taxon>
        <taxon>Sebacinales</taxon>
        <taxon>Serendipitaceae</taxon>
        <taxon>Serendipita</taxon>
    </lineage>
</organism>
<dbReference type="AlphaFoldDB" id="A0A0C3AQI4"/>
<dbReference type="STRING" id="933852.A0A0C3AQI4"/>
<feature type="domain" description="WSC" evidence="7">
    <location>
        <begin position="298"/>
        <end position="387"/>
    </location>
</feature>
<accession>A0A0C3AQI4</accession>
<sequence length="517" mass="55366">MTNAYCQTYCDSHGYSVAGTEWSKECFCDNSIDSSLLTDDTSCDMTCTGAPEVCGGSARITVRQNQGTVTNPGHEKVGDWAGQGCYVDSVSSRALPTQIFIDGMTIEKCTTACFNSGFKYAGVEYGRECFCADTIVTGSGNAGTPATDGCTMSCVGNAAETCGGSDRINIYAHTPSGPTQKVTVGDWSLKGCYSDAVSNRALPVHWVINWAMTAEVCTFQCFSRGYKFAGLEYASECYCANEIVTSSNSGSQQNDGCDMPCEGAPDTEICGGRDRLTLYEYKGSALGVTPTVLESYNDWNSKGCYVDSVDARTLIRVHHEVMPMTVGTCIDACKLAEYTVAGVEYGSECYCGNFLPPTPAGDGCVMKCDGDLHVCGGSDRLNVYQVAVPPPAIHYYIRVEKKDTGAIMGYIAQVLGPYDTPTYTTDKSAAAKYEKQGPTTTLGLFDLHQLDAPDVNSQYFGSYSLSGFYQGIGAIPQTPPGSRSRLIGSVRWINDAVQSCVWSVDIGTSQLNHLGLK</sequence>
<dbReference type="PANTHER" id="PTHR24269:SF16">
    <property type="entry name" value="PROTEIN SLG1"/>
    <property type="match status" value="1"/>
</dbReference>
<evidence type="ECO:0000256" key="6">
    <source>
        <dbReference type="ARBA" id="ARBA00023180"/>
    </source>
</evidence>
<keyword evidence="2" id="KW-0812">Transmembrane</keyword>
<evidence type="ECO:0000313" key="8">
    <source>
        <dbReference type="EMBL" id="KIM21516.1"/>
    </source>
</evidence>
<dbReference type="EMBL" id="KN824380">
    <property type="protein sequence ID" value="KIM21516.1"/>
    <property type="molecule type" value="Genomic_DNA"/>
</dbReference>
<dbReference type="SMART" id="SM00321">
    <property type="entry name" value="WSC"/>
    <property type="match status" value="4"/>
</dbReference>
<dbReference type="InterPro" id="IPR051836">
    <property type="entry name" value="Kremen_rcpt"/>
</dbReference>
<evidence type="ECO:0000256" key="3">
    <source>
        <dbReference type="ARBA" id="ARBA00022729"/>
    </source>
</evidence>
<reference evidence="8 9" key="1">
    <citation type="submission" date="2014-04" db="EMBL/GenBank/DDBJ databases">
        <authorList>
            <consortium name="DOE Joint Genome Institute"/>
            <person name="Kuo A."/>
            <person name="Zuccaro A."/>
            <person name="Kohler A."/>
            <person name="Nagy L.G."/>
            <person name="Floudas D."/>
            <person name="Copeland A."/>
            <person name="Barry K.W."/>
            <person name="Cichocki N."/>
            <person name="Veneault-Fourrey C."/>
            <person name="LaButti K."/>
            <person name="Lindquist E.A."/>
            <person name="Lipzen A."/>
            <person name="Lundell T."/>
            <person name="Morin E."/>
            <person name="Murat C."/>
            <person name="Sun H."/>
            <person name="Tunlid A."/>
            <person name="Henrissat B."/>
            <person name="Grigoriev I.V."/>
            <person name="Hibbett D.S."/>
            <person name="Martin F."/>
            <person name="Nordberg H.P."/>
            <person name="Cantor M.N."/>
            <person name="Hua S.X."/>
        </authorList>
    </citation>
    <scope>NUCLEOTIDE SEQUENCE [LARGE SCALE GENOMIC DNA]</scope>
    <source>
        <strain evidence="8 9">MAFF 305830</strain>
    </source>
</reference>
<dbReference type="Pfam" id="PF01822">
    <property type="entry name" value="WSC"/>
    <property type="match status" value="4"/>
</dbReference>
<evidence type="ECO:0000259" key="7">
    <source>
        <dbReference type="PROSITE" id="PS51212"/>
    </source>
</evidence>
<gene>
    <name evidence="8" type="ORF">M408DRAFT_102761</name>
</gene>
<dbReference type="OrthoDB" id="5985073at2759"/>
<reference evidence="9" key="2">
    <citation type="submission" date="2015-01" db="EMBL/GenBank/DDBJ databases">
        <title>Evolutionary Origins and Diversification of the Mycorrhizal Mutualists.</title>
        <authorList>
            <consortium name="DOE Joint Genome Institute"/>
            <consortium name="Mycorrhizal Genomics Consortium"/>
            <person name="Kohler A."/>
            <person name="Kuo A."/>
            <person name="Nagy L.G."/>
            <person name="Floudas D."/>
            <person name="Copeland A."/>
            <person name="Barry K.W."/>
            <person name="Cichocki N."/>
            <person name="Veneault-Fourrey C."/>
            <person name="LaButti K."/>
            <person name="Lindquist E.A."/>
            <person name="Lipzen A."/>
            <person name="Lundell T."/>
            <person name="Morin E."/>
            <person name="Murat C."/>
            <person name="Riley R."/>
            <person name="Ohm R."/>
            <person name="Sun H."/>
            <person name="Tunlid A."/>
            <person name="Henrissat B."/>
            <person name="Grigoriev I.V."/>
            <person name="Hibbett D.S."/>
            <person name="Martin F."/>
        </authorList>
    </citation>
    <scope>NUCLEOTIDE SEQUENCE [LARGE SCALE GENOMIC DNA]</scope>
    <source>
        <strain evidence="9">MAFF 305830</strain>
    </source>
</reference>
<dbReference type="PROSITE" id="PS51212">
    <property type="entry name" value="WSC"/>
    <property type="match status" value="4"/>
</dbReference>
<feature type="domain" description="WSC" evidence="7">
    <location>
        <begin position="1"/>
        <end position="66"/>
    </location>
</feature>
<comment type="subcellular location">
    <subcellularLocation>
        <location evidence="1">Membrane</location>
        <topology evidence="1">Single-pass membrane protein</topology>
    </subcellularLocation>
</comment>
<keyword evidence="3" id="KW-0732">Signal</keyword>
<dbReference type="HOGENOM" id="CLU_026396_0_0_1"/>
<name>A0A0C3AQI4_SERVB</name>
<protein>
    <recommendedName>
        <fullName evidence="7">WSC domain-containing protein</fullName>
    </recommendedName>
</protein>
<evidence type="ECO:0000256" key="4">
    <source>
        <dbReference type="ARBA" id="ARBA00022989"/>
    </source>
</evidence>
<feature type="domain" description="WSC" evidence="7">
    <location>
        <begin position="186"/>
        <end position="282"/>
    </location>
</feature>